<dbReference type="AlphaFoldDB" id="T4VGD5"/>
<protein>
    <submittedName>
        <fullName evidence="1">Uncharacterized protein</fullName>
    </submittedName>
</protein>
<name>T4VGD5_PARBF</name>
<gene>
    <name evidence="1" type="ORF">C672_1723</name>
</gene>
<dbReference type="Pfam" id="PF10844">
    <property type="entry name" value="DUF2577"/>
    <property type="match status" value="1"/>
</dbReference>
<organism evidence="1 2">
    <name type="scientific">Paraclostridium bifermentans ATCC 638 = DSM 14991</name>
    <dbReference type="NCBI Taxonomy" id="1233171"/>
    <lineage>
        <taxon>Bacteria</taxon>
        <taxon>Bacillati</taxon>
        <taxon>Bacillota</taxon>
        <taxon>Clostridia</taxon>
        <taxon>Peptostreptococcales</taxon>
        <taxon>Peptostreptococcaceae</taxon>
        <taxon>Paraclostridium</taxon>
    </lineage>
</organism>
<evidence type="ECO:0000313" key="2">
    <source>
        <dbReference type="Proteomes" id="UP000015688"/>
    </source>
</evidence>
<evidence type="ECO:0000313" key="1">
    <source>
        <dbReference type="EMBL" id="EQK42779.1"/>
    </source>
</evidence>
<dbReference type="EMBL" id="AVNC01000015">
    <property type="protein sequence ID" value="EQK42779.1"/>
    <property type="molecule type" value="Genomic_DNA"/>
</dbReference>
<accession>T4VGD5</accession>
<dbReference type="PATRIC" id="fig|1233171.3.peg.1614"/>
<dbReference type="Proteomes" id="UP000015688">
    <property type="component" value="Unassembled WGS sequence"/>
</dbReference>
<dbReference type="RefSeq" id="WP_021432893.1">
    <property type="nucleotide sequence ID" value="NZ_AVNC01000015.1"/>
</dbReference>
<proteinExistence type="predicted"/>
<comment type="caution">
    <text evidence="1">The sequence shown here is derived from an EMBL/GenBank/DDBJ whole genome shotgun (WGS) entry which is preliminary data.</text>
</comment>
<dbReference type="GeneID" id="67472570"/>
<dbReference type="InterPro" id="IPR022555">
    <property type="entry name" value="DUF2577"/>
</dbReference>
<sequence length="101" mass="11422">MQNPYLEMLGIIKDVPPKQNFFHLGKVKTKLPNLVINLNNMDLGVEDFKIASSLLTLNNVDIDVTNETVTHNLKDELNVNDEVLLIEFNNTFILLSKAVTI</sequence>
<reference evidence="1 2" key="1">
    <citation type="submission" date="2013-06" db="EMBL/GenBank/DDBJ databases">
        <authorList>
            <person name="Walk S."/>
            <person name="Aronoff D."/>
            <person name="Young V.Y."/>
            <person name="Marsh J."/>
            <person name="Harrison L."/>
            <person name="Daugherty S.C."/>
            <person name="Shefchek K.A."/>
            <person name="Hine E.E."/>
            <person name="Tallon L.J."/>
            <person name="Sadzewicz L.K."/>
            <person name="Rasko D.A."/>
        </authorList>
    </citation>
    <scope>NUCLEOTIDE SEQUENCE [LARGE SCALE GENOMIC DNA]</scope>
    <source>
        <strain evidence="1 2">ATCC 638</strain>
    </source>
</reference>